<protein>
    <submittedName>
        <fullName evidence="5">Unannotated protein</fullName>
    </submittedName>
</protein>
<dbReference type="InterPro" id="IPR036291">
    <property type="entry name" value="NAD(P)-bd_dom_sf"/>
</dbReference>
<keyword evidence="3" id="KW-0520">NAD</keyword>
<reference evidence="5" key="1">
    <citation type="submission" date="2020-05" db="EMBL/GenBank/DDBJ databases">
        <authorList>
            <person name="Chiriac C."/>
            <person name="Salcher M."/>
            <person name="Ghai R."/>
            <person name="Kavagutti S V."/>
        </authorList>
    </citation>
    <scope>NUCLEOTIDE SEQUENCE</scope>
</reference>
<dbReference type="Pfam" id="PF02826">
    <property type="entry name" value="2-Hacid_dh_C"/>
    <property type="match status" value="1"/>
</dbReference>
<dbReference type="GO" id="GO:0051287">
    <property type="term" value="F:NAD binding"/>
    <property type="evidence" value="ECO:0007669"/>
    <property type="project" value="InterPro"/>
</dbReference>
<evidence type="ECO:0000256" key="1">
    <source>
        <dbReference type="ARBA" id="ARBA00005854"/>
    </source>
</evidence>
<sequence>MRVVVLDDYQNAARQFADWSVIPDLDLVSLPEHIADEATLAEQLVGAQVIVAMRERTRMPASLFDRLTGVELVVTTGLSNAVIDIAAAVAHGITVCGTSGIITPTSELTWGLIHAVTRHIAADDATMRAGGWQTRMGTGLSGSRLGLIGLGNIGERVAKVGLAFGMDVVAWSQNLSPAKAEAAGVRPVSKDELLSTSDVISVHYQLSDRSRGIVGAADFARMKRSAIIVNTSRGPLIDRDALVDALRTGTIAGAGLDVYDLEPLAVDDPLRSLSNTVLTPHTGYVVDQCYKIFFEHIVEDILMWRAGTPVRVVAPPTAQTPPAH</sequence>
<dbReference type="InterPro" id="IPR050857">
    <property type="entry name" value="D-2-hydroxyacid_DH"/>
</dbReference>
<dbReference type="InterPro" id="IPR029753">
    <property type="entry name" value="D-isomer_DH_CS"/>
</dbReference>
<name>A0A6J7DJK9_9ZZZZ</name>
<comment type="similarity">
    <text evidence="1">Belongs to the D-isomer specific 2-hydroxyacid dehydrogenase family.</text>
</comment>
<gene>
    <name evidence="5" type="ORF">UFOPK3376_00708</name>
</gene>
<evidence type="ECO:0000259" key="4">
    <source>
        <dbReference type="Pfam" id="PF02826"/>
    </source>
</evidence>
<dbReference type="SUPFAM" id="SSF52283">
    <property type="entry name" value="Formate/glycerate dehydrogenase catalytic domain-like"/>
    <property type="match status" value="1"/>
</dbReference>
<keyword evidence="2" id="KW-0560">Oxidoreductase</keyword>
<dbReference type="EMBL" id="CAFBLP010000012">
    <property type="protein sequence ID" value="CAB4869044.1"/>
    <property type="molecule type" value="Genomic_DNA"/>
</dbReference>
<dbReference type="SUPFAM" id="SSF51735">
    <property type="entry name" value="NAD(P)-binding Rossmann-fold domains"/>
    <property type="match status" value="1"/>
</dbReference>
<dbReference type="GO" id="GO:0016491">
    <property type="term" value="F:oxidoreductase activity"/>
    <property type="evidence" value="ECO:0007669"/>
    <property type="project" value="UniProtKB-KW"/>
</dbReference>
<feature type="domain" description="D-isomer specific 2-hydroxyacid dehydrogenase NAD-binding" evidence="4">
    <location>
        <begin position="111"/>
        <end position="283"/>
    </location>
</feature>
<evidence type="ECO:0000313" key="5">
    <source>
        <dbReference type="EMBL" id="CAB4869044.1"/>
    </source>
</evidence>
<dbReference type="PANTHER" id="PTHR42789">
    <property type="entry name" value="D-ISOMER SPECIFIC 2-HYDROXYACID DEHYDROGENASE FAMILY PROTEIN (AFU_ORTHOLOGUE AFUA_6G10090)"/>
    <property type="match status" value="1"/>
</dbReference>
<dbReference type="PANTHER" id="PTHR42789:SF1">
    <property type="entry name" value="D-ISOMER SPECIFIC 2-HYDROXYACID DEHYDROGENASE FAMILY PROTEIN (AFU_ORTHOLOGUE AFUA_6G10090)"/>
    <property type="match status" value="1"/>
</dbReference>
<dbReference type="Gene3D" id="3.40.50.720">
    <property type="entry name" value="NAD(P)-binding Rossmann-like Domain"/>
    <property type="match status" value="2"/>
</dbReference>
<evidence type="ECO:0000256" key="2">
    <source>
        <dbReference type="ARBA" id="ARBA00023002"/>
    </source>
</evidence>
<accession>A0A6J7DJK9</accession>
<dbReference type="InterPro" id="IPR006140">
    <property type="entry name" value="D-isomer_DH_NAD-bd"/>
</dbReference>
<dbReference type="CDD" id="cd12169">
    <property type="entry name" value="PGDH_like_1"/>
    <property type="match status" value="1"/>
</dbReference>
<dbReference type="FunFam" id="3.40.50.720:FF:000203">
    <property type="entry name" value="D-3-phosphoglycerate dehydrogenase (SerA)"/>
    <property type="match status" value="1"/>
</dbReference>
<dbReference type="AlphaFoldDB" id="A0A6J7DJK9"/>
<proteinExistence type="inferred from homology"/>
<dbReference type="PROSITE" id="PS00671">
    <property type="entry name" value="D_2_HYDROXYACID_DH_3"/>
    <property type="match status" value="1"/>
</dbReference>
<evidence type="ECO:0000256" key="3">
    <source>
        <dbReference type="ARBA" id="ARBA00023027"/>
    </source>
</evidence>
<organism evidence="5">
    <name type="scientific">freshwater metagenome</name>
    <dbReference type="NCBI Taxonomy" id="449393"/>
    <lineage>
        <taxon>unclassified sequences</taxon>
        <taxon>metagenomes</taxon>
        <taxon>ecological metagenomes</taxon>
    </lineage>
</organism>